<proteinExistence type="predicted"/>
<protein>
    <recommendedName>
        <fullName evidence="3">DUF2188 domain-containing protein</fullName>
    </recommendedName>
</protein>
<dbReference type="Proteomes" id="UP001500280">
    <property type="component" value="Unassembled WGS sequence"/>
</dbReference>
<keyword evidence="2" id="KW-1185">Reference proteome</keyword>
<evidence type="ECO:0000313" key="1">
    <source>
        <dbReference type="EMBL" id="GAA1717554.1"/>
    </source>
</evidence>
<dbReference type="EMBL" id="BAAANF010000028">
    <property type="protein sequence ID" value="GAA1717554.1"/>
    <property type="molecule type" value="Genomic_DNA"/>
</dbReference>
<organism evidence="1 2">
    <name type="scientific">Kribbella yunnanensis</name>
    <dbReference type="NCBI Taxonomy" id="190194"/>
    <lineage>
        <taxon>Bacteria</taxon>
        <taxon>Bacillati</taxon>
        <taxon>Actinomycetota</taxon>
        <taxon>Actinomycetes</taxon>
        <taxon>Propionibacteriales</taxon>
        <taxon>Kribbellaceae</taxon>
        <taxon>Kribbella</taxon>
    </lineage>
</organism>
<sequence>MASVDDIETYSENGVWKTRWRNSTAPFATGGGKQRQVSQGATVAQWHGVDHVIINPDGTLAERNSYRYRREAHATGI</sequence>
<gene>
    <name evidence="1" type="ORF">GCM10009745_77840</name>
</gene>
<name>A0ABN2J417_9ACTN</name>
<accession>A0ABN2J417</accession>
<dbReference type="RefSeq" id="WP_344164234.1">
    <property type="nucleotide sequence ID" value="NZ_BAAANF010000028.1"/>
</dbReference>
<comment type="caution">
    <text evidence="1">The sequence shown here is derived from an EMBL/GenBank/DDBJ whole genome shotgun (WGS) entry which is preliminary data.</text>
</comment>
<evidence type="ECO:0008006" key="3">
    <source>
        <dbReference type="Google" id="ProtNLM"/>
    </source>
</evidence>
<reference evidence="1 2" key="1">
    <citation type="journal article" date="2019" name="Int. J. Syst. Evol. Microbiol.">
        <title>The Global Catalogue of Microorganisms (GCM) 10K type strain sequencing project: providing services to taxonomists for standard genome sequencing and annotation.</title>
        <authorList>
            <consortium name="The Broad Institute Genomics Platform"/>
            <consortium name="The Broad Institute Genome Sequencing Center for Infectious Disease"/>
            <person name="Wu L."/>
            <person name="Ma J."/>
        </authorList>
    </citation>
    <scope>NUCLEOTIDE SEQUENCE [LARGE SCALE GENOMIC DNA]</scope>
    <source>
        <strain evidence="1 2">JCM 14307</strain>
    </source>
</reference>
<evidence type="ECO:0000313" key="2">
    <source>
        <dbReference type="Proteomes" id="UP001500280"/>
    </source>
</evidence>